<evidence type="ECO:0000313" key="14">
    <source>
        <dbReference type="EMBL" id="MBC1169931.1"/>
    </source>
</evidence>
<keyword evidence="8 14" id="KW-0675">Receptor</keyword>
<dbReference type="Pfam" id="PF02793">
    <property type="entry name" value="HRM"/>
    <property type="match status" value="1"/>
</dbReference>
<organism evidence="15 16">
    <name type="scientific">Lutzomyia longipalpis</name>
    <name type="common">Sand fly</name>
    <dbReference type="NCBI Taxonomy" id="7200"/>
    <lineage>
        <taxon>Eukaryota</taxon>
        <taxon>Metazoa</taxon>
        <taxon>Ecdysozoa</taxon>
        <taxon>Arthropoda</taxon>
        <taxon>Hexapoda</taxon>
        <taxon>Insecta</taxon>
        <taxon>Pterygota</taxon>
        <taxon>Neoptera</taxon>
        <taxon>Endopterygota</taxon>
        <taxon>Diptera</taxon>
        <taxon>Nematocera</taxon>
        <taxon>Psychodoidea</taxon>
        <taxon>Psychodidae</taxon>
        <taxon>Lutzomyia</taxon>
        <taxon>Lutzomyia</taxon>
    </lineage>
</organism>
<feature type="transmembrane region" description="Helical" evidence="11">
    <location>
        <begin position="120"/>
        <end position="140"/>
    </location>
</feature>
<dbReference type="Proteomes" id="UP000092461">
    <property type="component" value="Unassembled WGS sequence"/>
</dbReference>
<dbReference type="VEuPathDB" id="VectorBase:LLOJ001271"/>
<feature type="transmembrane region" description="Helical" evidence="11">
    <location>
        <begin position="90"/>
        <end position="108"/>
    </location>
</feature>
<dbReference type="InterPro" id="IPR001879">
    <property type="entry name" value="GPCR_2_extracellular_dom"/>
</dbReference>
<dbReference type="GO" id="GO:0007166">
    <property type="term" value="P:cell surface receptor signaling pathway"/>
    <property type="evidence" value="ECO:0007669"/>
    <property type="project" value="InterPro"/>
</dbReference>
<evidence type="ECO:0000256" key="1">
    <source>
        <dbReference type="ARBA" id="ARBA00004651"/>
    </source>
</evidence>
<feature type="transmembrane region" description="Helical" evidence="11">
    <location>
        <begin position="281"/>
        <end position="298"/>
    </location>
</feature>
<dbReference type="GO" id="GO:0008528">
    <property type="term" value="F:G protein-coupled peptide receptor activity"/>
    <property type="evidence" value="ECO:0007669"/>
    <property type="project" value="TreeGrafter"/>
</dbReference>
<evidence type="ECO:0000256" key="3">
    <source>
        <dbReference type="ARBA" id="ARBA00022475"/>
    </source>
</evidence>
<protein>
    <submittedName>
        <fullName evidence="14">Putative calcitonin protein-related peptide type 1 receptor</fullName>
    </submittedName>
</protein>
<evidence type="ECO:0000256" key="7">
    <source>
        <dbReference type="ARBA" id="ARBA00023136"/>
    </source>
</evidence>
<evidence type="ECO:0000313" key="15">
    <source>
        <dbReference type="EnsemblMetazoa" id="LLOJ001271-PA"/>
    </source>
</evidence>
<feature type="transmembrane region" description="Helical" evidence="11">
    <location>
        <begin position="195"/>
        <end position="215"/>
    </location>
</feature>
<dbReference type="VEuPathDB" id="VectorBase:LLONM1_002481"/>
<dbReference type="InterPro" id="IPR017981">
    <property type="entry name" value="GPCR_2-like_7TM"/>
</dbReference>
<dbReference type="EMBL" id="AJWK01004622">
    <property type="status" value="NOT_ANNOTATED_CDS"/>
    <property type="molecule type" value="Genomic_DNA"/>
</dbReference>
<evidence type="ECO:0000256" key="5">
    <source>
        <dbReference type="ARBA" id="ARBA00022989"/>
    </source>
</evidence>
<name>A0A1B0GHH2_LUTLO</name>
<sequence length="373" mass="42592">NNPSNGHECPRTFDGYLCWPRTPAGSTVSQHCPDFVTGFDSSRMAYKTCLTNGSWFSHPETGAVWSNYTTCVDIEDFEFRQLVNDLYTRGYIISLITLIISLIIFLSFRSLRCTRIKIHIHLFISLAFTCTAWILWYKLIVEKPDTIRDNTTGCVALHITLHYFMLVNYFWMFCEGLHLHLVLVVVFVKDAVAMRWFTIIGWILPIILVSVYAVIRGHNPIASKQCWMEDSELMWILTIPVCISLIASMVFLINVVRVLLTKLHPCSAQPAPLGLRKAVRATFILVPLFGLQHILLPFRPDTGSPLERYYQVASAILVSLQGFCVSCLFCFMNHDVIFALWNLLSRLFPSITPTMRWESVNGPQATQSRDIVV</sequence>
<evidence type="ECO:0000256" key="4">
    <source>
        <dbReference type="ARBA" id="ARBA00022692"/>
    </source>
</evidence>
<evidence type="ECO:0000259" key="12">
    <source>
        <dbReference type="PROSITE" id="PS50227"/>
    </source>
</evidence>
<evidence type="ECO:0000313" key="16">
    <source>
        <dbReference type="Proteomes" id="UP000092461"/>
    </source>
</evidence>
<keyword evidence="10" id="KW-0807">Transducer</keyword>
<dbReference type="InterPro" id="IPR036445">
    <property type="entry name" value="GPCR_2_extracell_dom_sf"/>
</dbReference>
<dbReference type="PANTHER" id="PTHR45620">
    <property type="entry name" value="PDF RECEPTOR-LIKE PROTEIN-RELATED"/>
    <property type="match status" value="1"/>
</dbReference>
<proteinExistence type="inferred from homology"/>
<evidence type="ECO:0000256" key="9">
    <source>
        <dbReference type="ARBA" id="ARBA00023180"/>
    </source>
</evidence>
<dbReference type="CDD" id="cd15260">
    <property type="entry name" value="7tmB1_NPR_B4_insect-like"/>
    <property type="match status" value="1"/>
</dbReference>
<dbReference type="SMART" id="SM00008">
    <property type="entry name" value="HormR"/>
    <property type="match status" value="1"/>
</dbReference>
<dbReference type="GO" id="GO:0007188">
    <property type="term" value="P:adenylate cyclase-modulating G protein-coupled receptor signaling pathway"/>
    <property type="evidence" value="ECO:0007669"/>
    <property type="project" value="TreeGrafter"/>
</dbReference>
<comment type="similarity">
    <text evidence="2">Belongs to the G-protein coupled receptor 2 family.</text>
</comment>
<feature type="transmembrane region" description="Helical" evidence="11">
    <location>
        <begin position="169"/>
        <end position="188"/>
    </location>
</feature>
<feature type="domain" description="G-protein coupled receptors family 2 profile 1" evidence="12">
    <location>
        <begin position="1"/>
        <end position="75"/>
    </location>
</feature>
<accession>A0A1B0GHH2</accession>
<dbReference type="InterPro" id="IPR017983">
    <property type="entry name" value="GPCR_2_secretin-like_CS"/>
</dbReference>
<keyword evidence="16" id="KW-1185">Reference proteome</keyword>
<dbReference type="PROSITE" id="PS50261">
    <property type="entry name" value="G_PROTEIN_RECEP_F2_4"/>
    <property type="match status" value="1"/>
</dbReference>
<evidence type="ECO:0000256" key="2">
    <source>
        <dbReference type="ARBA" id="ARBA00005314"/>
    </source>
</evidence>
<dbReference type="InterPro" id="IPR050332">
    <property type="entry name" value="GPCR_2"/>
</dbReference>
<dbReference type="SUPFAM" id="SSF111418">
    <property type="entry name" value="Hormone receptor domain"/>
    <property type="match status" value="1"/>
</dbReference>
<feature type="domain" description="G-protein coupled receptors family 2 profile 2" evidence="13">
    <location>
        <begin position="83"/>
        <end position="333"/>
    </location>
</feature>
<dbReference type="EnsemblMetazoa" id="LLOJ001271-RA">
    <property type="protein sequence ID" value="LLOJ001271-PA"/>
    <property type="gene ID" value="LLOJ001271"/>
</dbReference>
<reference evidence="14" key="2">
    <citation type="journal article" date="2020" name="BMC">
        <title>Leishmania infection induces a limited differential gene expression in the sand fly midgut.</title>
        <authorList>
            <person name="Coutinho-Abreu I.V."/>
            <person name="Serafim T.D."/>
            <person name="Meneses C."/>
            <person name="Kamhawi S."/>
            <person name="Oliveira F."/>
            <person name="Valenzuela J.G."/>
        </authorList>
    </citation>
    <scope>NUCLEOTIDE SEQUENCE</scope>
    <source>
        <strain evidence="14">Jacobina</strain>
        <tissue evidence="14">Midgut</tissue>
    </source>
</reference>
<dbReference type="SUPFAM" id="SSF81321">
    <property type="entry name" value="Family A G protein-coupled receptor-like"/>
    <property type="match status" value="1"/>
</dbReference>
<evidence type="ECO:0000256" key="10">
    <source>
        <dbReference type="ARBA" id="ARBA00023224"/>
    </source>
</evidence>
<reference evidence="15" key="3">
    <citation type="submission" date="2020-05" db="UniProtKB">
        <authorList>
            <consortium name="EnsemblMetazoa"/>
        </authorList>
    </citation>
    <scope>IDENTIFICATION</scope>
    <source>
        <strain evidence="15">Jacobina</strain>
    </source>
</reference>
<dbReference type="Gene3D" id="4.10.1240.10">
    <property type="entry name" value="GPCR, family 2, extracellular hormone receptor domain"/>
    <property type="match status" value="1"/>
</dbReference>
<dbReference type="Gene3D" id="1.20.1070.10">
    <property type="entry name" value="Rhodopsin 7-helix transmembrane proteins"/>
    <property type="match status" value="1"/>
</dbReference>
<evidence type="ECO:0000256" key="6">
    <source>
        <dbReference type="ARBA" id="ARBA00023040"/>
    </source>
</evidence>
<dbReference type="AlphaFoldDB" id="A0A1B0GHH2"/>
<evidence type="ECO:0000256" key="11">
    <source>
        <dbReference type="SAM" id="Phobius"/>
    </source>
</evidence>
<keyword evidence="5 11" id="KW-1133">Transmembrane helix</keyword>
<dbReference type="Pfam" id="PF00002">
    <property type="entry name" value="7tm_2"/>
    <property type="match status" value="1"/>
</dbReference>
<feature type="transmembrane region" description="Helical" evidence="11">
    <location>
        <begin position="310"/>
        <end position="331"/>
    </location>
</feature>
<keyword evidence="6" id="KW-0297">G-protein coupled receptor</keyword>
<evidence type="ECO:0000256" key="8">
    <source>
        <dbReference type="ARBA" id="ARBA00023170"/>
    </source>
</evidence>
<dbReference type="EMBL" id="GITU01001228">
    <property type="protein sequence ID" value="MBC1169931.1"/>
    <property type="molecule type" value="Transcribed_RNA"/>
</dbReference>
<comment type="subcellular location">
    <subcellularLocation>
        <location evidence="1">Cell membrane</location>
        <topology evidence="1">Multi-pass membrane protein</topology>
    </subcellularLocation>
</comment>
<keyword evidence="4 11" id="KW-0812">Transmembrane</keyword>
<reference evidence="16" key="1">
    <citation type="submission" date="2012-05" db="EMBL/GenBank/DDBJ databases">
        <title>Whole Genome Assembly of Lutzomyia longipalpis.</title>
        <authorList>
            <person name="Richards S."/>
            <person name="Qu C."/>
            <person name="Dillon R."/>
            <person name="Worley K."/>
            <person name="Scherer S."/>
            <person name="Batterton M."/>
            <person name="Taylor A."/>
            <person name="Hawes A."/>
            <person name="Hernandez B."/>
            <person name="Kovar C."/>
            <person name="Mandapat C."/>
            <person name="Pham C."/>
            <person name="Qu C."/>
            <person name="Jing C."/>
            <person name="Bess C."/>
            <person name="Bandaranaike D."/>
            <person name="Ngo D."/>
            <person name="Ongeri F."/>
            <person name="Arias F."/>
            <person name="Lara F."/>
            <person name="Weissenberger G."/>
            <person name="Kamau G."/>
            <person name="Han H."/>
            <person name="Shen H."/>
            <person name="Dinh H."/>
            <person name="Khalil I."/>
            <person name="Jones J."/>
            <person name="Shafer J."/>
            <person name="Jayaseelan J."/>
            <person name="Quiroz J."/>
            <person name="Blankenburg K."/>
            <person name="Nguyen L."/>
            <person name="Jackson L."/>
            <person name="Francisco L."/>
            <person name="Tang L.-Y."/>
            <person name="Pu L.-L."/>
            <person name="Perales L."/>
            <person name="Lorensuhewa L."/>
            <person name="Munidasa M."/>
            <person name="Coyle M."/>
            <person name="Taylor M."/>
            <person name="Puazo M."/>
            <person name="Firestine M."/>
            <person name="Scheel M."/>
            <person name="Javaid M."/>
            <person name="Wang M."/>
            <person name="Li M."/>
            <person name="Tabassum N."/>
            <person name="Saada N."/>
            <person name="Osuji N."/>
            <person name="Aqrawi P."/>
            <person name="Fu Q."/>
            <person name="Thornton R."/>
            <person name="Raj R."/>
            <person name="Goodspeed R."/>
            <person name="Mata R."/>
            <person name="Najjar R."/>
            <person name="Gubbala S."/>
            <person name="Lee S."/>
            <person name="Denson S."/>
            <person name="Patil S."/>
            <person name="Macmil S."/>
            <person name="Qi S."/>
            <person name="Matskevitch T."/>
            <person name="Palculict T."/>
            <person name="Mathew T."/>
            <person name="Vee V."/>
            <person name="Velamala V."/>
            <person name="Korchina V."/>
            <person name="Cai W."/>
            <person name="Liu W."/>
            <person name="Dai W."/>
            <person name="Zou X."/>
            <person name="Zhu Y."/>
            <person name="Zhang Y."/>
            <person name="Wu Y.-Q."/>
            <person name="Xin Y."/>
            <person name="Nazarath L."/>
            <person name="Kovar C."/>
            <person name="Han Y."/>
            <person name="Muzny D."/>
            <person name="Gibbs R."/>
        </authorList>
    </citation>
    <scope>NUCLEOTIDE SEQUENCE [LARGE SCALE GENOMIC DNA]</scope>
    <source>
        <strain evidence="16">Jacobina</strain>
    </source>
</reference>
<dbReference type="PRINTS" id="PR00249">
    <property type="entry name" value="GPCRSECRETIN"/>
</dbReference>
<keyword evidence="3" id="KW-1003">Cell membrane</keyword>
<dbReference type="PROSITE" id="PS50227">
    <property type="entry name" value="G_PROTEIN_RECEP_F2_3"/>
    <property type="match status" value="1"/>
</dbReference>
<feature type="transmembrane region" description="Helical" evidence="11">
    <location>
        <begin position="235"/>
        <end position="260"/>
    </location>
</feature>
<keyword evidence="9" id="KW-0325">Glycoprotein</keyword>
<dbReference type="GO" id="GO:0005886">
    <property type="term" value="C:plasma membrane"/>
    <property type="evidence" value="ECO:0007669"/>
    <property type="project" value="UniProtKB-SubCell"/>
</dbReference>
<dbReference type="PANTHER" id="PTHR45620:SF43">
    <property type="entry name" value="HECTOR, ISOFORM A"/>
    <property type="match status" value="1"/>
</dbReference>
<dbReference type="InterPro" id="IPR000832">
    <property type="entry name" value="GPCR_2_secretin-like"/>
</dbReference>
<evidence type="ECO:0000259" key="13">
    <source>
        <dbReference type="PROSITE" id="PS50261"/>
    </source>
</evidence>
<dbReference type="PROSITE" id="PS00649">
    <property type="entry name" value="G_PROTEIN_RECEP_F2_1"/>
    <property type="match status" value="1"/>
</dbReference>
<keyword evidence="7 11" id="KW-0472">Membrane</keyword>